<dbReference type="Pfam" id="PF07790">
    <property type="entry name" value="Pilin_N"/>
    <property type="match status" value="1"/>
</dbReference>
<accession>A0A7J3TJ71</accession>
<proteinExistence type="predicted"/>
<keyword evidence="1" id="KW-0812">Transmembrane</keyword>
<keyword evidence="1" id="KW-1133">Transmembrane helix</keyword>
<sequence length="92" mass="10122">MSKKAFSSIVGIFILTATVIMLSAFIFLAFPLKIPEKPPFVLYSVGKELNSCNGCTDDQVVLLIHKGGDCVDVKRITIHVRVIRDNEVIGMV</sequence>
<reference evidence="3" key="1">
    <citation type="journal article" date="2020" name="mSystems">
        <title>Genome- and Community-Level Interaction Insights into Carbon Utilization and Element Cycling Functions of Hydrothermarchaeota in Hydrothermal Sediment.</title>
        <authorList>
            <person name="Zhou Z."/>
            <person name="Liu Y."/>
            <person name="Xu W."/>
            <person name="Pan J."/>
            <person name="Luo Z.H."/>
            <person name="Li M."/>
        </authorList>
    </citation>
    <scope>NUCLEOTIDE SEQUENCE [LARGE SCALE GENOMIC DNA]</scope>
    <source>
        <strain evidence="3">SpSt-10</strain>
    </source>
</reference>
<dbReference type="InterPro" id="IPR012859">
    <property type="entry name" value="Pilin_N_archaeal"/>
</dbReference>
<protein>
    <submittedName>
        <fullName evidence="3">Type IV pilin</fullName>
    </submittedName>
</protein>
<name>A0A7J3TJ71_9EURY</name>
<evidence type="ECO:0000313" key="3">
    <source>
        <dbReference type="EMBL" id="HHF48530.1"/>
    </source>
</evidence>
<organism evidence="3">
    <name type="scientific">Geoglobus ahangari</name>
    <dbReference type="NCBI Taxonomy" id="113653"/>
    <lineage>
        <taxon>Archaea</taxon>
        <taxon>Methanobacteriati</taxon>
        <taxon>Methanobacteriota</taxon>
        <taxon>Archaeoglobi</taxon>
        <taxon>Archaeoglobales</taxon>
        <taxon>Archaeoglobaceae</taxon>
        <taxon>Geoglobus</taxon>
    </lineage>
</organism>
<dbReference type="AlphaFoldDB" id="A0A7J3TJ71"/>
<dbReference type="EMBL" id="DRUC01000072">
    <property type="protein sequence ID" value="HHF48530.1"/>
    <property type="molecule type" value="Genomic_DNA"/>
</dbReference>
<evidence type="ECO:0000256" key="1">
    <source>
        <dbReference type="SAM" id="Phobius"/>
    </source>
</evidence>
<feature type="domain" description="Archaeal Type IV pilin N-terminal" evidence="2">
    <location>
        <begin position="5"/>
        <end position="81"/>
    </location>
</feature>
<evidence type="ECO:0000259" key="2">
    <source>
        <dbReference type="Pfam" id="PF07790"/>
    </source>
</evidence>
<comment type="caution">
    <text evidence="3">The sequence shown here is derived from an EMBL/GenBank/DDBJ whole genome shotgun (WGS) entry which is preliminary data.</text>
</comment>
<gene>
    <name evidence="3" type="ORF">ENL48_05095</name>
</gene>
<keyword evidence="1" id="KW-0472">Membrane</keyword>
<feature type="transmembrane region" description="Helical" evidence="1">
    <location>
        <begin position="6"/>
        <end position="30"/>
    </location>
</feature>